<gene>
    <name evidence="1" type="ORF">FFL34_17750</name>
    <name evidence="2" type="ORF">FFL34_17915</name>
</gene>
<protein>
    <submittedName>
        <fullName evidence="2">Uncharacterized protein</fullName>
    </submittedName>
</protein>
<dbReference type="EMBL" id="VCIA01000002">
    <property type="protein sequence ID" value="TMN18825.1"/>
    <property type="molecule type" value="Genomic_DNA"/>
</dbReference>
<proteinExistence type="predicted"/>
<reference evidence="2 3" key="1">
    <citation type="submission" date="2019-05" db="EMBL/GenBank/DDBJ databases">
        <title>Genomic analysis of Lentibacillus sp. NKC220-2.</title>
        <authorList>
            <person name="Oh Y.J."/>
        </authorList>
    </citation>
    <scope>NUCLEOTIDE SEQUENCE [LARGE SCALE GENOMIC DNA]</scope>
    <source>
        <strain evidence="2 3">NKC220-2</strain>
    </source>
</reference>
<accession>A0A5S3QFN1</accession>
<evidence type="ECO:0000313" key="3">
    <source>
        <dbReference type="Proteomes" id="UP000306980"/>
    </source>
</evidence>
<organism evidence="2 3">
    <name type="scientific">Lentibacillus cibarius</name>
    <dbReference type="NCBI Taxonomy" id="2583219"/>
    <lineage>
        <taxon>Bacteria</taxon>
        <taxon>Bacillati</taxon>
        <taxon>Bacillota</taxon>
        <taxon>Bacilli</taxon>
        <taxon>Bacillales</taxon>
        <taxon>Bacillaceae</taxon>
        <taxon>Lentibacillus</taxon>
    </lineage>
</organism>
<evidence type="ECO:0000313" key="1">
    <source>
        <dbReference type="EMBL" id="TMN18797.1"/>
    </source>
</evidence>
<dbReference type="RefSeq" id="WP_129678485.1">
    <property type="nucleotide sequence ID" value="NZ_VCIA01000002.1"/>
</dbReference>
<dbReference type="OrthoDB" id="2971598at2"/>
<comment type="caution">
    <text evidence="2">The sequence shown here is derived from an EMBL/GenBank/DDBJ whole genome shotgun (WGS) entry which is preliminary data.</text>
</comment>
<dbReference type="AlphaFoldDB" id="A0A5S3QFN1"/>
<dbReference type="EMBL" id="VCIA01000002">
    <property type="protein sequence ID" value="TMN18797.1"/>
    <property type="molecule type" value="Genomic_DNA"/>
</dbReference>
<sequence length="82" mass="9455">MICHEQAIQRYYRILTTYLTMAKHLDSCSREDEAFYQDMCVLLAKKIKAIQAELADNGFAFSRELTVPCGDAFVADEQEKKE</sequence>
<name>A0A5S3QFN1_9BACI</name>
<evidence type="ECO:0000313" key="2">
    <source>
        <dbReference type="EMBL" id="TMN18825.1"/>
    </source>
</evidence>
<dbReference type="Proteomes" id="UP000306980">
    <property type="component" value="Unassembled WGS sequence"/>
</dbReference>